<protein>
    <recommendedName>
        <fullName evidence="2">Ferrous iron transporter FeoA-like domain-containing protein</fullName>
    </recommendedName>
</protein>
<dbReference type="AlphaFoldDB" id="A0A1E3VNZ6"/>
<dbReference type="InterPro" id="IPR038157">
    <property type="entry name" value="FeoA_core_dom"/>
</dbReference>
<keyword evidence="4" id="KW-1185">Reference proteome</keyword>
<dbReference type="SMART" id="SM00899">
    <property type="entry name" value="FeoA"/>
    <property type="match status" value="1"/>
</dbReference>
<evidence type="ECO:0000256" key="1">
    <source>
        <dbReference type="ARBA" id="ARBA00023004"/>
    </source>
</evidence>
<dbReference type="InterPro" id="IPR008988">
    <property type="entry name" value="Transcriptional_repressor_C"/>
</dbReference>
<proteinExistence type="predicted"/>
<organism evidence="3 4">
    <name type="scientific">Methyloceanibacter stevinii</name>
    <dbReference type="NCBI Taxonomy" id="1774970"/>
    <lineage>
        <taxon>Bacteria</taxon>
        <taxon>Pseudomonadati</taxon>
        <taxon>Pseudomonadota</taxon>
        <taxon>Alphaproteobacteria</taxon>
        <taxon>Hyphomicrobiales</taxon>
        <taxon>Hyphomicrobiaceae</taxon>
        <taxon>Methyloceanibacter</taxon>
    </lineage>
</organism>
<evidence type="ECO:0000313" key="3">
    <source>
        <dbReference type="EMBL" id="ODR95265.1"/>
    </source>
</evidence>
<dbReference type="InterPro" id="IPR053184">
    <property type="entry name" value="FeoA-like"/>
</dbReference>
<dbReference type="PANTHER" id="PTHR43151">
    <property type="entry name" value="FEOA FAMILY PROTEIN"/>
    <property type="match status" value="1"/>
</dbReference>
<dbReference type="InterPro" id="IPR007167">
    <property type="entry name" value="Fe-transptr_FeoA-like"/>
</dbReference>
<dbReference type="EMBL" id="LPWE01000011">
    <property type="protein sequence ID" value="ODR95265.1"/>
    <property type="molecule type" value="Genomic_DNA"/>
</dbReference>
<comment type="caution">
    <text evidence="3">The sequence shown here is derived from an EMBL/GenBank/DDBJ whole genome shotgun (WGS) entry which is preliminary data.</text>
</comment>
<keyword evidence="1" id="KW-0408">Iron</keyword>
<evidence type="ECO:0000259" key="2">
    <source>
        <dbReference type="SMART" id="SM00899"/>
    </source>
</evidence>
<accession>A0A1E3VNZ6</accession>
<dbReference type="STRING" id="1774970.AUC70_06130"/>
<feature type="domain" description="Ferrous iron transporter FeoA-like" evidence="2">
    <location>
        <begin position="6"/>
        <end position="77"/>
    </location>
</feature>
<evidence type="ECO:0000313" key="4">
    <source>
        <dbReference type="Proteomes" id="UP000094172"/>
    </source>
</evidence>
<sequence>MSAGGLPLAMAGTDERVKVVAVSGDQNDQRRLFDLGIVVGKELTVTQRQTDGRMVVALGDLRLALGVGVTRKILVVPVSDVETR</sequence>
<dbReference type="Pfam" id="PF04023">
    <property type="entry name" value="FeoA"/>
    <property type="match status" value="1"/>
</dbReference>
<dbReference type="Gene3D" id="2.30.30.90">
    <property type="match status" value="1"/>
</dbReference>
<reference evidence="3 4" key="1">
    <citation type="journal article" date="2016" name="Environ. Microbiol.">
        <title>New Methyloceanibacter diversity from North Sea sediments includes methanotroph containing solely the soluble methane monooxygenase.</title>
        <authorList>
            <person name="Vekeman B."/>
            <person name="Kerckhof F.M."/>
            <person name="Cremers G."/>
            <person name="de Vos P."/>
            <person name="Vandamme P."/>
            <person name="Boon N."/>
            <person name="Op den Camp H.J."/>
            <person name="Heylen K."/>
        </authorList>
    </citation>
    <scope>NUCLEOTIDE SEQUENCE [LARGE SCALE GENOMIC DNA]</scope>
    <source>
        <strain evidence="3 4">R-67176</strain>
    </source>
</reference>
<name>A0A1E3VNZ6_9HYPH</name>
<dbReference type="SUPFAM" id="SSF50037">
    <property type="entry name" value="C-terminal domain of transcriptional repressors"/>
    <property type="match status" value="1"/>
</dbReference>
<dbReference type="GO" id="GO:0046914">
    <property type="term" value="F:transition metal ion binding"/>
    <property type="evidence" value="ECO:0007669"/>
    <property type="project" value="InterPro"/>
</dbReference>
<gene>
    <name evidence="3" type="ORF">AUC70_06130</name>
</gene>
<dbReference type="Proteomes" id="UP000094172">
    <property type="component" value="Unassembled WGS sequence"/>
</dbReference>
<dbReference type="PANTHER" id="PTHR43151:SF1">
    <property type="entry name" value="SSR2333 PROTEIN"/>
    <property type="match status" value="1"/>
</dbReference>